<reference evidence="2 3" key="1">
    <citation type="journal article" date="2018" name="Environ. Microbiol.">
        <title>Ecological and genomic features of two widespread freshwater picocyanobacteria.</title>
        <authorList>
            <person name="Cabello-Yeves P.J."/>
            <person name="Picazo A."/>
            <person name="Camacho A."/>
            <person name="Callieri C."/>
            <person name="Rosselli R."/>
            <person name="Roda-Garcia J.J."/>
            <person name="Coutinho F.H."/>
            <person name="Rodriguez-Valera F."/>
        </authorList>
    </citation>
    <scope>NUCLEOTIDE SEQUENCE [LARGE SCALE GENOMIC DNA]</scope>
    <source>
        <strain evidence="2 3">Tous</strain>
    </source>
</reference>
<dbReference type="AlphaFoldDB" id="A0A2P7MS88"/>
<name>A0A2P7MS88_9CYAN</name>
<dbReference type="OrthoDB" id="555715at2"/>
<evidence type="ECO:0000313" key="3">
    <source>
        <dbReference type="Proteomes" id="UP000243002"/>
    </source>
</evidence>
<dbReference type="EMBL" id="PXXO01000016">
    <property type="protein sequence ID" value="PSJ04072.1"/>
    <property type="molecule type" value="Genomic_DNA"/>
</dbReference>
<feature type="compositionally biased region" description="Low complexity" evidence="1">
    <location>
        <begin position="56"/>
        <end position="71"/>
    </location>
</feature>
<accession>A0A2P7MS88</accession>
<proteinExistence type="predicted"/>
<evidence type="ECO:0000256" key="1">
    <source>
        <dbReference type="SAM" id="MobiDB-lite"/>
    </source>
</evidence>
<evidence type="ECO:0000313" key="2">
    <source>
        <dbReference type="EMBL" id="PSJ04072.1"/>
    </source>
</evidence>
<protein>
    <submittedName>
        <fullName evidence="2">Uncharacterized protein</fullName>
    </submittedName>
</protein>
<gene>
    <name evidence="2" type="ORF">C7K55_11860</name>
</gene>
<sequence length="159" mass="17781">MPEEPCQCPDCQRFYREHDRLIRENPTLRQQQELNWAALQSFRTLAGRVMEELQKQQEATEAAASQANAAAGGQGAGTGAVEDEGAEPDAFQQAMADLENINAHLFSIEALMERIFDVRVPDEVEQKFREVAGELAPDPLNADRLRLNRLLHQTPDLPG</sequence>
<dbReference type="RefSeq" id="WP_106632939.1">
    <property type="nucleotide sequence ID" value="NZ_PXXO01000016.1"/>
</dbReference>
<comment type="caution">
    <text evidence="2">The sequence shown here is derived from an EMBL/GenBank/DDBJ whole genome shotgun (WGS) entry which is preliminary data.</text>
</comment>
<organism evidence="2 3">
    <name type="scientific">Cyanobium usitatum str. Tous</name>
    <dbReference type="NCBI Taxonomy" id="2116684"/>
    <lineage>
        <taxon>Bacteria</taxon>
        <taxon>Bacillati</taxon>
        <taxon>Cyanobacteriota</taxon>
        <taxon>Cyanophyceae</taxon>
        <taxon>Synechococcales</taxon>
        <taxon>Prochlorococcaceae</taxon>
        <taxon>Cyanobium</taxon>
    </lineage>
</organism>
<keyword evidence="3" id="KW-1185">Reference proteome</keyword>
<feature type="region of interest" description="Disordered" evidence="1">
    <location>
        <begin position="56"/>
        <end position="86"/>
    </location>
</feature>
<dbReference type="Proteomes" id="UP000243002">
    <property type="component" value="Unassembled WGS sequence"/>
</dbReference>